<name>A0AAD3ATH0_FRATT</name>
<organism evidence="3 4">
    <name type="scientific">Francisella tularensis subsp. tularensis str. SCHU S4 substr. FSC237</name>
    <dbReference type="NCBI Taxonomy" id="1341660"/>
    <lineage>
        <taxon>Bacteria</taxon>
        <taxon>Pseudomonadati</taxon>
        <taxon>Pseudomonadota</taxon>
        <taxon>Gammaproteobacteria</taxon>
        <taxon>Thiotrichales</taxon>
        <taxon>Francisellaceae</taxon>
        <taxon>Francisella</taxon>
    </lineage>
</organism>
<accession>A0AAD3ATH0</accession>
<dbReference type="InterPro" id="IPR006935">
    <property type="entry name" value="Helicase/UvrB_N"/>
</dbReference>
<feature type="domain" description="Helicase ATP-binding" evidence="2">
    <location>
        <begin position="147"/>
        <end position="331"/>
    </location>
</feature>
<comment type="caution">
    <text evidence="3">The sequence shown here is derived from an EMBL/GenBank/DDBJ whole genome shotgun (WGS) entry which is preliminary data.</text>
</comment>
<protein>
    <recommendedName>
        <fullName evidence="2">Helicase ATP-binding domain-containing protein</fullName>
    </recommendedName>
</protein>
<reference evidence="3 4" key="1">
    <citation type="submission" date="2014-03" db="EMBL/GenBank/DDBJ databases">
        <title>The Genome Sequence of Francisella tularensis subsp. tularensis str. SCHU S4 substr. FSC043.</title>
        <authorList>
            <consortium name="The Broad Institute Genomics Platform"/>
            <consortium name="The Broad Institute Genome Sequencing Center for Infectious Disease"/>
            <person name="Chapman S.B."/>
            <person name="Guina T."/>
            <person name="Gelhaus C."/>
            <person name="Comer J."/>
            <person name="Sellati T."/>
            <person name="Sjostedt A."/>
            <person name="Young S.K."/>
            <person name="Zeng Q."/>
            <person name="Gargeya S."/>
            <person name="Abouelleil A."/>
            <person name="Alvarado L."/>
            <person name="Chapman S.B."/>
            <person name="Gainer-Dewar J."/>
            <person name="Goldberg J."/>
            <person name="Griggs A."/>
            <person name="Gujja S."/>
            <person name="Hansen M."/>
            <person name="Howarth C."/>
            <person name="Imamovic A."/>
            <person name="Larimer J."/>
            <person name="Murphy C."/>
            <person name="Naylor J."/>
            <person name="Pearson M."/>
            <person name="Poon T.W."/>
            <person name="Priest M."/>
            <person name="Roberts A."/>
            <person name="Saif S."/>
            <person name="Shea T."/>
            <person name="Sykes S."/>
            <person name="Wortman J."/>
            <person name="Nusbaum C."/>
            <person name="Birren B."/>
        </authorList>
    </citation>
    <scope>NUCLEOTIDE SEQUENCE [LARGE SCALE GENOMIC DNA]</scope>
    <source>
        <strain evidence="3 4">Schu S4</strain>
    </source>
</reference>
<keyword evidence="1" id="KW-0472">Membrane</keyword>
<evidence type="ECO:0000256" key="1">
    <source>
        <dbReference type="SAM" id="Phobius"/>
    </source>
</evidence>
<dbReference type="GO" id="GO:0016787">
    <property type="term" value="F:hydrolase activity"/>
    <property type="evidence" value="ECO:0007669"/>
    <property type="project" value="InterPro"/>
</dbReference>
<dbReference type="GO" id="GO:0003677">
    <property type="term" value="F:DNA binding"/>
    <property type="evidence" value="ECO:0007669"/>
    <property type="project" value="InterPro"/>
</dbReference>
<keyword evidence="1" id="KW-1133">Transmembrane helix</keyword>
<keyword evidence="1" id="KW-0812">Transmembrane</keyword>
<dbReference type="EMBL" id="JIDS01000002">
    <property type="protein sequence ID" value="EZK38498.1"/>
    <property type="molecule type" value="Genomic_DNA"/>
</dbReference>
<dbReference type="Gene3D" id="3.40.50.300">
    <property type="entry name" value="P-loop containing nucleotide triphosphate hydrolases"/>
    <property type="match status" value="1"/>
</dbReference>
<evidence type="ECO:0000313" key="4">
    <source>
        <dbReference type="Proteomes" id="UP000023806"/>
    </source>
</evidence>
<dbReference type="PROSITE" id="PS51192">
    <property type="entry name" value="HELICASE_ATP_BIND_1"/>
    <property type="match status" value="1"/>
</dbReference>
<dbReference type="InterPro" id="IPR027417">
    <property type="entry name" value="P-loop_NTPase"/>
</dbReference>
<dbReference type="AlphaFoldDB" id="A0AAD3ATH0"/>
<feature type="transmembrane region" description="Helical" evidence="1">
    <location>
        <begin position="471"/>
        <end position="496"/>
    </location>
</feature>
<dbReference type="Pfam" id="PF04851">
    <property type="entry name" value="ResIII"/>
    <property type="match status" value="1"/>
</dbReference>
<dbReference type="GO" id="GO:0005524">
    <property type="term" value="F:ATP binding"/>
    <property type="evidence" value="ECO:0007669"/>
    <property type="project" value="InterPro"/>
</dbReference>
<dbReference type="Proteomes" id="UP000023806">
    <property type="component" value="Unassembled WGS sequence"/>
</dbReference>
<gene>
    <name evidence="3" type="ORF">P250_03264</name>
</gene>
<sequence length="527" mass="60854">MQGKMTISMLYNNIKKWIPLSSSGMTVRVSSNMTEPNLSFRGLTTESITEKANDNCESSNTMKKLKLDFDNKQSHQLKAIDSIVKLFDGQTRRNELFTVEAIKEESGQYSTDDKHGETTGYGNKLSITSNQLLENLQKVQLENSLDISSNLHNNNFTIEMETGNGKTYVYLRSILQLNKDYGFTKFIIVVPSVAIREGVKKTLEITKEHFKKDFENEPYDYFVYDSAKLGQIRDFATNSNIQIMVMNIDAFNKNTNKIFEHNDRLQGRPIDMIKGTNHFVIIDEPQSVDTTDKAKDAIAQLNPLCTFRFSATHKDIYNLIYKLDPIDAYQQGLVKQIEIFSIIEEESFNHPYIKLDKVKSTKTKTTAEILVDIQQKNNVARVSKKVEKGVDLENLTGRSIYQGYIIDDVYTEKGKEYIRFTNGKFIRLGDDNSQDNQSYNEYIKKNDSNEFNSYDDFIKKCQICKTIDTHLLKMVLMLRFLVFSLLIELLTIVTMIQKIKKVDMLDGLKKSIQKLSNYQNMKHFLKR</sequence>
<dbReference type="InterPro" id="IPR014001">
    <property type="entry name" value="Helicase_ATP-bd"/>
</dbReference>
<dbReference type="SUPFAM" id="SSF52540">
    <property type="entry name" value="P-loop containing nucleoside triphosphate hydrolases"/>
    <property type="match status" value="1"/>
</dbReference>
<evidence type="ECO:0000313" key="3">
    <source>
        <dbReference type="EMBL" id="EZK38498.1"/>
    </source>
</evidence>
<evidence type="ECO:0000259" key="2">
    <source>
        <dbReference type="PROSITE" id="PS51192"/>
    </source>
</evidence>
<proteinExistence type="predicted"/>
<dbReference type="SMART" id="SM00487">
    <property type="entry name" value="DEXDc"/>
    <property type="match status" value="1"/>
</dbReference>